<name>A0A7I7MIQ5_9MYCO</name>
<evidence type="ECO:0000256" key="3">
    <source>
        <dbReference type="ARBA" id="ARBA00023015"/>
    </source>
</evidence>
<dbReference type="Pfam" id="PF03861">
    <property type="entry name" value="ANTAR"/>
    <property type="match status" value="1"/>
</dbReference>
<sequence length="251" mass="26674">MGSTKGGKGGKGGKGDVDQRGADDDIRIVMARLAADFAMPTDISTILEHVTTTAVELIEGVDFADVLLVDVDGYRSMAATDALAVELDSAQLTYDEGPCLTAAVDDATVLCPDLASDERWPRFAAAALESGVRSMMSFQLYSHPTHRPDVSGRGALNLYSRTYRDFGVEDRALGAMLATHAATALIAADRVTQFQSALASRDLIGQAKGVLMERFSLNPVGAFTLLTKLSQESNTKVRDIAERIVDTAGGD</sequence>
<feature type="domain" description="ANTAR" evidence="5">
    <location>
        <begin position="184"/>
        <end position="245"/>
    </location>
</feature>
<dbReference type="InterPro" id="IPR036388">
    <property type="entry name" value="WH-like_DNA-bd_sf"/>
</dbReference>
<dbReference type="PROSITE" id="PS50921">
    <property type="entry name" value="ANTAR"/>
    <property type="match status" value="1"/>
</dbReference>
<keyword evidence="1" id="KW-0808">Transferase</keyword>
<dbReference type="SMART" id="SM01012">
    <property type="entry name" value="ANTAR"/>
    <property type="match status" value="1"/>
</dbReference>
<evidence type="ECO:0000313" key="6">
    <source>
        <dbReference type="EMBL" id="BBX71139.1"/>
    </source>
</evidence>
<dbReference type="EMBL" id="AP022574">
    <property type="protein sequence ID" value="BBX71139.1"/>
    <property type="molecule type" value="Genomic_DNA"/>
</dbReference>
<dbReference type="Gene3D" id="1.10.10.10">
    <property type="entry name" value="Winged helix-like DNA-binding domain superfamily/Winged helix DNA-binding domain"/>
    <property type="match status" value="1"/>
</dbReference>
<dbReference type="InterPro" id="IPR005561">
    <property type="entry name" value="ANTAR"/>
</dbReference>
<dbReference type="GO" id="GO:0016301">
    <property type="term" value="F:kinase activity"/>
    <property type="evidence" value="ECO:0007669"/>
    <property type="project" value="UniProtKB-KW"/>
</dbReference>
<dbReference type="InterPro" id="IPR012074">
    <property type="entry name" value="GAF_ANTAR"/>
</dbReference>
<dbReference type="KEGG" id="mpsc:MPSYJ_46000"/>
<dbReference type="InterPro" id="IPR011006">
    <property type="entry name" value="CheY-like_superfamily"/>
</dbReference>
<dbReference type="Pfam" id="PF13185">
    <property type="entry name" value="GAF_2"/>
    <property type="match status" value="1"/>
</dbReference>
<evidence type="ECO:0000256" key="4">
    <source>
        <dbReference type="ARBA" id="ARBA00023163"/>
    </source>
</evidence>
<dbReference type="InterPro" id="IPR029016">
    <property type="entry name" value="GAF-like_dom_sf"/>
</dbReference>
<dbReference type="GO" id="GO:0003723">
    <property type="term" value="F:RNA binding"/>
    <property type="evidence" value="ECO:0007669"/>
    <property type="project" value="InterPro"/>
</dbReference>
<keyword evidence="2" id="KW-0418">Kinase</keyword>
<evidence type="ECO:0000256" key="2">
    <source>
        <dbReference type="ARBA" id="ARBA00022777"/>
    </source>
</evidence>
<dbReference type="SUPFAM" id="SSF55781">
    <property type="entry name" value="GAF domain-like"/>
    <property type="match status" value="1"/>
</dbReference>
<dbReference type="SUPFAM" id="SSF52172">
    <property type="entry name" value="CheY-like"/>
    <property type="match status" value="1"/>
</dbReference>
<keyword evidence="7" id="KW-1185">Reference proteome</keyword>
<keyword evidence="3" id="KW-0805">Transcription regulation</keyword>
<dbReference type="PIRSF" id="PIRSF036625">
    <property type="entry name" value="GAF_ANTAR"/>
    <property type="match status" value="1"/>
</dbReference>
<evidence type="ECO:0000259" key="5">
    <source>
        <dbReference type="PROSITE" id="PS50921"/>
    </source>
</evidence>
<dbReference type="AlphaFoldDB" id="A0A7I7MIQ5"/>
<evidence type="ECO:0000256" key="1">
    <source>
        <dbReference type="ARBA" id="ARBA00022679"/>
    </source>
</evidence>
<dbReference type="Proteomes" id="UP000466514">
    <property type="component" value="Chromosome"/>
</dbReference>
<reference evidence="6 7" key="1">
    <citation type="journal article" date="2019" name="Emerg. Microbes Infect.">
        <title>Comprehensive subspecies identification of 175 nontuberculous mycobacteria species based on 7547 genomic profiles.</title>
        <authorList>
            <person name="Matsumoto Y."/>
            <person name="Kinjo T."/>
            <person name="Motooka D."/>
            <person name="Nabeya D."/>
            <person name="Jung N."/>
            <person name="Uechi K."/>
            <person name="Horii T."/>
            <person name="Iida T."/>
            <person name="Fujita J."/>
            <person name="Nakamura S."/>
        </authorList>
    </citation>
    <scope>NUCLEOTIDE SEQUENCE [LARGE SCALE GENOMIC DNA]</scope>
    <source>
        <strain evidence="6 7">JCM 13323</strain>
    </source>
</reference>
<gene>
    <name evidence="6" type="ORF">MPSYJ_46000</name>
</gene>
<organism evidence="6 7">
    <name type="scientific">Mycolicibacterium psychrotolerans</name>
    <dbReference type="NCBI Taxonomy" id="216929"/>
    <lineage>
        <taxon>Bacteria</taxon>
        <taxon>Bacillati</taxon>
        <taxon>Actinomycetota</taxon>
        <taxon>Actinomycetes</taxon>
        <taxon>Mycobacteriales</taxon>
        <taxon>Mycobacteriaceae</taxon>
        <taxon>Mycolicibacterium</taxon>
    </lineage>
</organism>
<accession>A0A7I7MIQ5</accession>
<evidence type="ECO:0000313" key="7">
    <source>
        <dbReference type="Proteomes" id="UP000466514"/>
    </source>
</evidence>
<proteinExistence type="predicted"/>
<dbReference type="Gene3D" id="3.30.450.40">
    <property type="match status" value="1"/>
</dbReference>
<dbReference type="InterPro" id="IPR003018">
    <property type="entry name" value="GAF"/>
</dbReference>
<keyword evidence="4" id="KW-0804">Transcription</keyword>
<protein>
    <recommendedName>
        <fullName evidence="5">ANTAR domain-containing protein</fullName>
    </recommendedName>
</protein>